<evidence type="ECO:0000259" key="6">
    <source>
        <dbReference type="Pfam" id="PF00892"/>
    </source>
</evidence>
<evidence type="ECO:0000256" key="5">
    <source>
        <dbReference type="SAM" id="Phobius"/>
    </source>
</evidence>
<accession>J9D4Q7</accession>
<feature type="domain" description="EamA" evidence="6">
    <location>
        <begin position="155"/>
        <end position="291"/>
    </location>
</feature>
<dbReference type="AlphaFoldDB" id="J9D4Q7"/>
<proteinExistence type="predicted"/>
<evidence type="ECO:0000313" key="7">
    <source>
        <dbReference type="EMBL" id="EJX07661.1"/>
    </source>
</evidence>
<dbReference type="PANTHER" id="PTHR32322:SF2">
    <property type="entry name" value="EAMA DOMAIN-CONTAINING PROTEIN"/>
    <property type="match status" value="1"/>
</dbReference>
<feature type="transmembrane region" description="Helical" evidence="5">
    <location>
        <begin position="274"/>
        <end position="291"/>
    </location>
</feature>
<feature type="transmembrane region" description="Helical" evidence="5">
    <location>
        <begin position="218"/>
        <end position="237"/>
    </location>
</feature>
<feature type="domain" description="EamA" evidence="6">
    <location>
        <begin position="3"/>
        <end position="141"/>
    </location>
</feature>
<gene>
    <name evidence="7" type="ORF">EVA_04229</name>
</gene>
<reference evidence="7" key="1">
    <citation type="journal article" date="2012" name="PLoS ONE">
        <title>Gene sets for utilization of primary and secondary nutrition supplies in the distal gut of endangered iberian lynx.</title>
        <authorList>
            <person name="Alcaide M."/>
            <person name="Messina E."/>
            <person name="Richter M."/>
            <person name="Bargiela R."/>
            <person name="Peplies J."/>
            <person name="Huws S.A."/>
            <person name="Newbold C.J."/>
            <person name="Golyshin P.N."/>
            <person name="Simon M.A."/>
            <person name="Lopez G."/>
            <person name="Yakimov M.M."/>
            <person name="Ferrer M."/>
        </authorList>
    </citation>
    <scope>NUCLEOTIDE SEQUENCE</scope>
</reference>
<evidence type="ECO:0000256" key="2">
    <source>
        <dbReference type="ARBA" id="ARBA00022692"/>
    </source>
</evidence>
<feature type="transmembrane region" description="Helical" evidence="5">
    <location>
        <begin position="249"/>
        <end position="268"/>
    </location>
</feature>
<evidence type="ECO:0000256" key="4">
    <source>
        <dbReference type="ARBA" id="ARBA00023136"/>
    </source>
</evidence>
<comment type="caution">
    <text evidence="7">The sequence shown here is derived from an EMBL/GenBank/DDBJ whole genome shotgun (WGS) entry which is preliminary data.</text>
</comment>
<organism evidence="7">
    <name type="scientific">gut metagenome</name>
    <dbReference type="NCBI Taxonomy" id="749906"/>
    <lineage>
        <taxon>unclassified sequences</taxon>
        <taxon>metagenomes</taxon>
        <taxon>organismal metagenomes</taxon>
    </lineage>
</organism>
<comment type="subcellular location">
    <subcellularLocation>
        <location evidence="1">Membrane</location>
        <topology evidence="1">Multi-pass membrane protein</topology>
    </subcellularLocation>
</comment>
<dbReference type="Pfam" id="PF00892">
    <property type="entry name" value="EamA"/>
    <property type="match status" value="2"/>
</dbReference>
<dbReference type="InterPro" id="IPR000620">
    <property type="entry name" value="EamA_dom"/>
</dbReference>
<dbReference type="EMBL" id="AMCI01000824">
    <property type="protein sequence ID" value="EJX07661.1"/>
    <property type="molecule type" value="Genomic_DNA"/>
</dbReference>
<keyword evidence="2 5" id="KW-0812">Transmembrane</keyword>
<sequence>MLYHFIAFLTVAIWGTTFVSTKVLLTHGLTPAFIFLLRFSLAYVGMAAMQMAHNHGKPTWHCHSWRDEGLMLLAGMTGGSFYFLTENTALQLTLAGNVSLIVCLAPLITALFACFIPGNKRAGRRLWTGSLIAFTGVAFVAYGSTGTGTASNPLLGNVLALLSASSWSIYQLEIKPLGERYGVLLLTRKVFGYGLLTILPFVLTEEMPKPEVFAQPVVWGNLLYLGVLASLICYAVWNRVVEQLGSIVSANYIYLNPLVTCIASYFVLGEQLTPTMMVGGFAIVTGLYLVVAPKGGLKRRKSC</sequence>
<dbReference type="InterPro" id="IPR050638">
    <property type="entry name" value="AA-Vitamin_Transporters"/>
</dbReference>
<dbReference type="InterPro" id="IPR037185">
    <property type="entry name" value="EmrE-like"/>
</dbReference>
<dbReference type="PANTHER" id="PTHR32322">
    <property type="entry name" value="INNER MEMBRANE TRANSPORTER"/>
    <property type="match status" value="1"/>
</dbReference>
<keyword evidence="4 5" id="KW-0472">Membrane</keyword>
<protein>
    <submittedName>
        <fullName evidence="7">Integral membrane protein domain protein</fullName>
    </submittedName>
</protein>
<feature type="transmembrane region" description="Helical" evidence="5">
    <location>
        <begin position="150"/>
        <end position="170"/>
    </location>
</feature>
<dbReference type="SUPFAM" id="SSF103481">
    <property type="entry name" value="Multidrug resistance efflux transporter EmrE"/>
    <property type="match status" value="2"/>
</dbReference>
<keyword evidence="3 5" id="KW-1133">Transmembrane helix</keyword>
<name>J9D4Q7_9ZZZZ</name>
<feature type="transmembrane region" description="Helical" evidence="5">
    <location>
        <begin position="126"/>
        <end position="144"/>
    </location>
</feature>
<evidence type="ECO:0000256" key="3">
    <source>
        <dbReference type="ARBA" id="ARBA00022989"/>
    </source>
</evidence>
<dbReference type="GO" id="GO:0016020">
    <property type="term" value="C:membrane"/>
    <property type="evidence" value="ECO:0007669"/>
    <property type="project" value="UniProtKB-SubCell"/>
</dbReference>
<feature type="transmembrane region" description="Helical" evidence="5">
    <location>
        <begin position="31"/>
        <end position="49"/>
    </location>
</feature>
<evidence type="ECO:0000256" key="1">
    <source>
        <dbReference type="ARBA" id="ARBA00004141"/>
    </source>
</evidence>
<feature type="transmembrane region" description="Helical" evidence="5">
    <location>
        <begin position="91"/>
        <end position="114"/>
    </location>
</feature>
<feature type="transmembrane region" description="Helical" evidence="5">
    <location>
        <begin position="182"/>
        <end position="203"/>
    </location>
</feature>